<dbReference type="Proteomes" id="UP000593573">
    <property type="component" value="Unassembled WGS sequence"/>
</dbReference>
<reference evidence="3 4" key="1">
    <citation type="journal article" date="2019" name="Genome Biol. Evol.">
        <title>Insights into the evolution of the New World diploid cottons (Gossypium, subgenus Houzingenia) based on genome sequencing.</title>
        <authorList>
            <person name="Grover C.E."/>
            <person name="Arick M.A. 2nd"/>
            <person name="Thrash A."/>
            <person name="Conover J.L."/>
            <person name="Sanders W.S."/>
            <person name="Peterson D.G."/>
            <person name="Frelichowski J.E."/>
            <person name="Scheffler J.A."/>
            <person name="Scheffler B.E."/>
            <person name="Wendel J.F."/>
        </authorList>
    </citation>
    <scope>NUCLEOTIDE SEQUENCE [LARGE SCALE GENOMIC DNA]</scope>
    <source>
        <strain evidence="3">57</strain>
        <tissue evidence="3">Leaf</tissue>
    </source>
</reference>
<dbReference type="PANTHER" id="PTHR31973:SF187">
    <property type="entry name" value="MUTATOR TRANSPOSASE MUDRA PROTEIN"/>
    <property type="match status" value="1"/>
</dbReference>
<dbReference type="InterPro" id="IPR004332">
    <property type="entry name" value="Transposase_MuDR"/>
</dbReference>
<dbReference type="OrthoDB" id="1000443at2759"/>
<accession>A0A7J8VPT4</accession>
<gene>
    <name evidence="3" type="ORF">Goklo_004772</name>
</gene>
<comment type="caution">
    <text evidence="3">The sequence shown here is derived from an EMBL/GenBank/DDBJ whole genome shotgun (WGS) entry which is preliminary data.</text>
</comment>
<organism evidence="3 4">
    <name type="scientific">Gossypium klotzschianum</name>
    <dbReference type="NCBI Taxonomy" id="34286"/>
    <lineage>
        <taxon>Eukaryota</taxon>
        <taxon>Viridiplantae</taxon>
        <taxon>Streptophyta</taxon>
        <taxon>Embryophyta</taxon>
        <taxon>Tracheophyta</taxon>
        <taxon>Spermatophyta</taxon>
        <taxon>Magnoliopsida</taxon>
        <taxon>eudicotyledons</taxon>
        <taxon>Gunneridae</taxon>
        <taxon>Pentapetalae</taxon>
        <taxon>rosids</taxon>
        <taxon>malvids</taxon>
        <taxon>Malvales</taxon>
        <taxon>Malvaceae</taxon>
        <taxon>Malvoideae</taxon>
        <taxon>Gossypium</taxon>
    </lineage>
</organism>
<dbReference type="AlphaFoldDB" id="A0A7J8VPT4"/>
<dbReference type="Pfam" id="PF03108">
    <property type="entry name" value="DBD_Tnp_Mut"/>
    <property type="match status" value="1"/>
</dbReference>
<dbReference type="EMBL" id="JABFAB010000011">
    <property type="protein sequence ID" value="MBA0664825.1"/>
    <property type="molecule type" value="Genomic_DNA"/>
</dbReference>
<feature type="domain" description="Transposase MuDR plant" evidence="2">
    <location>
        <begin position="69"/>
        <end position="119"/>
    </location>
</feature>
<protein>
    <recommendedName>
        <fullName evidence="2">Transposase MuDR plant domain-containing protein</fullName>
    </recommendedName>
</protein>
<keyword evidence="4" id="KW-1185">Reference proteome</keyword>
<evidence type="ECO:0000313" key="3">
    <source>
        <dbReference type="EMBL" id="MBA0664825.1"/>
    </source>
</evidence>
<name>A0A7J8VPT4_9ROSI</name>
<evidence type="ECO:0000313" key="4">
    <source>
        <dbReference type="Proteomes" id="UP000593573"/>
    </source>
</evidence>
<sequence>MGRVDEDIGMESGGHISLGSTVGEDNDSEVAAGEYVGDFATSDELDNVAITRNGEEEDGNEIEVWDSDEHERSAIRKYSKECRRQLKFIKNEPKRVVVRCIASPNCSWRIRASYSLVVKCLQIKTIQDEHHCLVSFKNKMDYAHELRSKIPGSTIKMVVQRVAADFLPHFKRYSVCFDALKRG</sequence>
<proteinExistence type="predicted"/>
<dbReference type="PANTHER" id="PTHR31973">
    <property type="entry name" value="POLYPROTEIN, PUTATIVE-RELATED"/>
    <property type="match status" value="1"/>
</dbReference>
<evidence type="ECO:0000259" key="2">
    <source>
        <dbReference type="Pfam" id="PF03108"/>
    </source>
</evidence>
<evidence type="ECO:0000256" key="1">
    <source>
        <dbReference type="SAM" id="MobiDB-lite"/>
    </source>
</evidence>
<feature type="region of interest" description="Disordered" evidence="1">
    <location>
        <begin position="1"/>
        <end position="25"/>
    </location>
</feature>